<comment type="caution">
    <text evidence="10">The sequence shown here is derived from an EMBL/GenBank/DDBJ whole genome shotgun (WGS) entry which is preliminary data.</text>
</comment>
<feature type="transmembrane region" description="Helical" evidence="7">
    <location>
        <begin position="197"/>
        <end position="220"/>
    </location>
</feature>
<keyword evidence="3" id="KW-1003">Cell membrane</keyword>
<dbReference type="CDD" id="cd06261">
    <property type="entry name" value="TM_PBP2"/>
    <property type="match status" value="1"/>
</dbReference>
<feature type="compositionally biased region" description="Polar residues" evidence="8">
    <location>
        <begin position="272"/>
        <end position="282"/>
    </location>
</feature>
<keyword evidence="2 7" id="KW-0813">Transport</keyword>
<feature type="transmembrane region" description="Helical" evidence="7">
    <location>
        <begin position="123"/>
        <end position="150"/>
    </location>
</feature>
<keyword evidence="5 7" id="KW-1133">Transmembrane helix</keyword>
<dbReference type="NCBIfam" id="TIGR01726">
    <property type="entry name" value="HEQRo_perm_3TM"/>
    <property type="match status" value="1"/>
</dbReference>
<evidence type="ECO:0000256" key="4">
    <source>
        <dbReference type="ARBA" id="ARBA00022692"/>
    </source>
</evidence>
<dbReference type="GO" id="GO:0043190">
    <property type="term" value="C:ATP-binding cassette (ABC) transporter complex"/>
    <property type="evidence" value="ECO:0007669"/>
    <property type="project" value="InterPro"/>
</dbReference>
<comment type="similarity">
    <text evidence="7">Belongs to the binding-protein-dependent transport system permease family.</text>
</comment>
<feature type="transmembrane region" description="Helical" evidence="7">
    <location>
        <begin position="240"/>
        <end position="262"/>
    </location>
</feature>
<keyword evidence="11" id="KW-1185">Reference proteome</keyword>
<dbReference type="InterPro" id="IPR000515">
    <property type="entry name" value="MetI-like"/>
</dbReference>
<evidence type="ECO:0000259" key="9">
    <source>
        <dbReference type="PROSITE" id="PS50928"/>
    </source>
</evidence>
<dbReference type="InterPro" id="IPR035906">
    <property type="entry name" value="MetI-like_sf"/>
</dbReference>
<dbReference type="AlphaFoldDB" id="A0A4R8UUK5"/>
<protein>
    <submittedName>
        <fullName evidence="10">Amino acid ABC transporter permease</fullName>
    </submittedName>
</protein>
<proteinExistence type="inferred from homology"/>
<dbReference type="InterPro" id="IPR010065">
    <property type="entry name" value="AA_ABC_transptr_permease_3TM"/>
</dbReference>
<evidence type="ECO:0000256" key="6">
    <source>
        <dbReference type="ARBA" id="ARBA00023136"/>
    </source>
</evidence>
<feature type="domain" description="ABC transmembrane type-1" evidence="9">
    <location>
        <begin position="76"/>
        <end position="262"/>
    </location>
</feature>
<dbReference type="GO" id="GO:0006865">
    <property type="term" value="P:amino acid transport"/>
    <property type="evidence" value="ECO:0007669"/>
    <property type="project" value="TreeGrafter"/>
</dbReference>
<dbReference type="Gene3D" id="1.10.3720.10">
    <property type="entry name" value="MetI-like"/>
    <property type="match status" value="1"/>
</dbReference>
<dbReference type="PANTHER" id="PTHR30614:SF21">
    <property type="entry name" value="AMINO ACID ABC TRANSPORTER PERMEASE"/>
    <property type="match status" value="1"/>
</dbReference>
<gene>
    <name evidence="10" type="ORF">E3O06_09375</name>
</gene>
<dbReference type="OrthoDB" id="4543034at2"/>
<accession>A0A4R8UUK5</accession>
<name>A0A4R8UUK5_9MICO</name>
<dbReference type="Pfam" id="PF00528">
    <property type="entry name" value="BPD_transp_1"/>
    <property type="match status" value="1"/>
</dbReference>
<dbReference type="PROSITE" id="PS50928">
    <property type="entry name" value="ABC_TM1"/>
    <property type="match status" value="1"/>
</dbReference>
<feature type="transmembrane region" description="Helical" evidence="7">
    <location>
        <begin position="20"/>
        <end position="41"/>
    </location>
</feature>
<evidence type="ECO:0000256" key="1">
    <source>
        <dbReference type="ARBA" id="ARBA00004651"/>
    </source>
</evidence>
<evidence type="ECO:0000256" key="2">
    <source>
        <dbReference type="ARBA" id="ARBA00022448"/>
    </source>
</evidence>
<dbReference type="EMBL" id="SOEY01000019">
    <property type="protein sequence ID" value="TFB72535.1"/>
    <property type="molecule type" value="Genomic_DNA"/>
</dbReference>
<dbReference type="SUPFAM" id="SSF161098">
    <property type="entry name" value="MetI-like"/>
    <property type="match status" value="1"/>
</dbReference>
<keyword evidence="6 7" id="KW-0472">Membrane</keyword>
<evidence type="ECO:0000256" key="3">
    <source>
        <dbReference type="ARBA" id="ARBA00022475"/>
    </source>
</evidence>
<sequence length="307" mass="32912">MTSVLYDVPGPRARARSRVISLLGIVLIAGGLVALVVVLGLPKASANGAVQPGLWDASRWDVFNDVQVWRTLGIGALNTLRMAAVAAVLALIVGVLFSFGRAADSAWVRIPTTVVLEFFRGMPVLLMMLFILLVFSTGSFWAGVSALAVYNGAIIGEALRAGIKALPSGQREAGLAIGLTPVATRFRIEFPQAFRQMLPIIIAQLVVLLKDTSLAFVVGYNELLRSGNYNLSQFFGNRYQFSFFFVVLVIYLAMNLSLSWLARIIARRTGSQSGGVTATDTTKGPAKPGDPNLVYANALGAQSKGQY</sequence>
<dbReference type="GO" id="GO:0022857">
    <property type="term" value="F:transmembrane transporter activity"/>
    <property type="evidence" value="ECO:0007669"/>
    <property type="project" value="InterPro"/>
</dbReference>
<evidence type="ECO:0000313" key="11">
    <source>
        <dbReference type="Proteomes" id="UP000298173"/>
    </source>
</evidence>
<keyword evidence="4 7" id="KW-0812">Transmembrane</keyword>
<dbReference type="Proteomes" id="UP000298173">
    <property type="component" value="Unassembled WGS sequence"/>
</dbReference>
<evidence type="ECO:0000256" key="8">
    <source>
        <dbReference type="SAM" id="MobiDB-lite"/>
    </source>
</evidence>
<comment type="subcellular location">
    <subcellularLocation>
        <location evidence="1 7">Cell membrane</location>
        <topology evidence="1 7">Multi-pass membrane protein</topology>
    </subcellularLocation>
</comment>
<organism evidence="10 11">
    <name type="scientific">Cryobacterium glaciale</name>
    <dbReference type="NCBI Taxonomy" id="1259145"/>
    <lineage>
        <taxon>Bacteria</taxon>
        <taxon>Bacillati</taxon>
        <taxon>Actinomycetota</taxon>
        <taxon>Actinomycetes</taxon>
        <taxon>Micrococcales</taxon>
        <taxon>Microbacteriaceae</taxon>
        <taxon>Cryobacterium</taxon>
    </lineage>
</organism>
<evidence type="ECO:0000256" key="7">
    <source>
        <dbReference type="RuleBase" id="RU363032"/>
    </source>
</evidence>
<dbReference type="InterPro" id="IPR043429">
    <property type="entry name" value="ArtM/GltK/GlnP/TcyL/YhdX-like"/>
</dbReference>
<dbReference type="RefSeq" id="WP_134503068.1">
    <property type="nucleotide sequence ID" value="NZ_SOEY01000019.1"/>
</dbReference>
<feature type="region of interest" description="Disordered" evidence="8">
    <location>
        <begin position="272"/>
        <end position="291"/>
    </location>
</feature>
<dbReference type="PANTHER" id="PTHR30614">
    <property type="entry name" value="MEMBRANE COMPONENT OF AMINO ACID ABC TRANSPORTER"/>
    <property type="match status" value="1"/>
</dbReference>
<reference evidence="10 11" key="1">
    <citation type="submission" date="2019-03" db="EMBL/GenBank/DDBJ databases">
        <title>Genomics of glacier-inhabiting Cryobacterium strains.</title>
        <authorList>
            <person name="Liu Q."/>
            <person name="Xin Y.-H."/>
        </authorList>
    </citation>
    <scope>NUCLEOTIDE SEQUENCE [LARGE SCALE GENOMIC DNA]</scope>
    <source>
        <strain evidence="10 11">HLT2-23</strain>
    </source>
</reference>
<evidence type="ECO:0000256" key="5">
    <source>
        <dbReference type="ARBA" id="ARBA00022989"/>
    </source>
</evidence>
<feature type="transmembrane region" description="Helical" evidence="7">
    <location>
        <begin position="80"/>
        <end position="103"/>
    </location>
</feature>
<evidence type="ECO:0000313" key="10">
    <source>
        <dbReference type="EMBL" id="TFB72535.1"/>
    </source>
</evidence>